<name>A0ACB9J6K8_9ASTR</name>
<comment type="caution">
    <text evidence="1">The sequence shown here is derived from an EMBL/GenBank/DDBJ whole genome shotgun (WGS) entry which is preliminary data.</text>
</comment>
<evidence type="ECO:0000313" key="1">
    <source>
        <dbReference type="EMBL" id="KAI3815751.1"/>
    </source>
</evidence>
<protein>
    <submittedName>
        <fullName evidence="1">Uncharacterized protein</fullName>
    </submittedName>
</protein>
<dbReference type="EMBL" id="CM042022">
    <property type="protein sequence ID" value="KAI3815751.1"/>
    <property type="molecule type" value="Genomic_DNA"/>
</dbReference>
<reference evidence="1 2" key="2">
    <citation type="journal article" date="2022" name="Mol. Ecol. Resour.">
        <title>The genomes of chicory, endive, great burdock and yacon provide insights into Asteraceae paleo-polyploidization history and plant inulin production.</title>
        <authorList>
            <person name="Fan W."/>
            <person name="Wang S."/>
            <person name="Wang H."/>
            <person name="Wang A."/>
            <person name="Jiang F."/>
            <person name="Liu H."/>
            <person name="Zhao H."/>
            <person name="Xu D."/>
            <person name="Zhang Y."/>
        </authorList>
    </citation>
    <scope>NUCLEOTIDE SEQUENCE [LARGE SCALE GENOMIC DNA]</scope>
    <source>
        <strain evidence="2">cv. Yunnan</strain>
        <tissue evidence="1">Leaves</tissue>
    </source>
</reference>
<keyword evidence="2" id="KW-1185">Reference proteome</keyword>
<proteinExistence type="predicted"/>
<accession>A0ACB9J6K8</accession>
<organism evidence="1 2">
    <name type="scientific">Smallanthus sonchifolius</name>
    <dbReference type="NCBI Taxonomy" id="185202"/>
    <lineage>
        <taxon>Eukaryota</taxon>
        <taxon>Viridiplantae</taxon>
        <taxon>Streptophyta</taxon>
        <taxon>Embryophyta</taxon>
        <taxon>Tracheophyta</taxon>
        <taxon>Spermatophyta</taxon>
        <taxon>Magnoliopsida</taxon>
        <taxon>eudicotyledons</taxon>
        <taxon>Gunneridae</taxon>
        <taxon>Pentapetalae</taxon>
        <taxon>asterids</taxon>
        <taxon>campanulids</taxon>
        <taxon>Asterales</taxon>
        <taxon>Asteraceae</taxon>
        <taxon>Asteroideae</taxon>
        <taxon>Heliantheae alliance</taxon>
        <taxon>Millerieae</taxon>
        <taxon>Smallanthus</taxon>
    </lineage>
</organism>
<dbReference type="Proteomes" id="UP001056120">
    <property type="component" value="Linkage Group LG05"/>
</dbReference>
<evidence type="ECO:0000313" key="2">
    <source>
        <dbReference type="Proteomes" id="UP001056120"/>
    </source>
</evidence>
<reference evidence="2" key="1">
    <citation type="journal article" date="2022" name="Mol. Ecol. Resour.">
        <title>The genomes of chicory, endive, great burdock and yacon provide insights into Asteraceae palaeo-polyploidization history and plant inulin production.</title>
        <authorList>
            <person name="Fan W."/>
            <person name="Wang S."/>
            <person name="Wang H."/>
            <person name="Wang A."/>
            <person name="Jiang F."/>
            <person name="Liu H."/>
            <person name="Zhao H."/>
            <person name="Xu D."/>
            <person name="Zhang Y."/>
        </authorList>
    </citation>
    <scope>NUCLEOTIDE SEQUENCE [LARGE SCALE GENOMIC DNA]</scope>
    <source>
        <strain evidence="2">cv. Yunnan</strain>
    </source>
</reference>
<sequence>MMPSDVASDGSKSSSKANQRFMDHEESKSPLSSSGISHPLSSNEERFDSSMAAGDPHAEEGYQVQLALELSAREDPEAVQIEAVKQISLGSCPHHNTPAQVLAHRYWNYSALSYDDKILDGFYDLYEASPRHLLSEMPSLTDLKGTPVSDNITWEAVVVNKATDAKLLQLEKTALEINVKSTSESYQSAVQKLATLVSNHMGGPVGDPDKMLLAWTNFSCKLKATLGSMVLPLGSLKIGLARHRALLFKVLADSVGIPCCLVKGKQYTGSADVAMNFIKIGDGREYIIDLMADPGTLIPSHVDLDESSFSSSPWSRDEDALQSRVTSSQSGLTTSSEECSDSGIHQNKIDEIPLRPCNYSHARSPSWTEGVSSPAARKMKVKDVSQYMIDAAKENPQLAQKLHDVLLESGVVAPPNLFTVVYDEQENRTKVQSQSDSQLDCPPRFLPMLPSHHARAKHTSSQSPVNPAQYATKVPAAAAAAAAAVVASSMMVAATRSANDPNIELPVAAAATVTAAAVVATGLPNFVDRPRRDGEGEFGNLQASENDVVDRSAGNDRLSSEVSLEDVADCEISWEDITLGERIGLGSYGEVYRGDWHGTEVAVKRFLDQEITVESLEEFKSEVGIMKRVRHPNVVLFMGVVTRAPNLSIVTEFLPRGSLYRLIHRPNNQLDIRRRLRIALHAARGMNYLHNCTPVIVHRDLKSPNLLVDKNWVVKVCDFGLSKMKHSTFLSSRSTAGTAEWMAPEVLRNEPSDEKCDVYSFGVILWELCTLQQPWGGMNPMQVVGAVGFQHRRLEVPDDVDPSIADIIRRCWQTDPKLRPTFADIMASLKPLQKPITSSKAARD</sequence>
<gene>
    <name evidence="1" type="ORF">L1987_15432</name>
</gene>